<dbReference type="Proteomes" id="UP000886501">
    <property type="component" value="Unassembled WGS sequence"/>
</dbReference>
<accession>A0ACB6YY32</accession>
<evidence type="ECO:0000313" key="2">
    <source>
        <dbReference type="Proteomes" id="UP000886501"/>
    </source>
</evidence>
<proteinExistence type="predicted"/>
<sequence>MGDQSGLQAFQRNKAGRWFGGGNVESWEHAETGQVAYEVILWDSLSRKPDLKISTRTRTFCTLPQHSGGCSPHGDVQNILLEDVSRTRCRDGTLHRQDIRNLHKEPASLFLDGVPWKIASISIRNRHPKDSTLKWYPIESWTHLSRFPLSAESAPRTLDWLDHPFLPPGTSLHGLDGKTWIKHLVVNLLGQSTPLDDSPQAVGETKPVHHLRFLWGVPPVVNGTRDIFEATEVKGASATADDGRETEVCEARTSPYTTRRLCIYSSQSAAYKFTHRHILPADYAVVVGQYIDNAMMKKKHLHTVVTAGNKVQRVVPIENRTVGRRDTIGSGAEIVVPSQCGDELPGQLSYRL</sequence>
<protein>
    <submittedName>
        <fullName evidence="1">Uncharacterized protein</fullName>
    </submittedName>
</protein>
<name>A0ACB6YY32_THEGA</name>
<comment type="caution">
    <text evidence="1">The sequence shown here is derived from an EMBL/GenBank/DDBJ whole genome shotgun (WGS) entry which is preliminary data.</text>
</comment>
<organism evidence="1 2">
    <name type="scientific">Thelephora ganbajun</name>
    <name type="common">Ganba fungus</name>
    <dbReference type="NCBI Taxonomy" id="370292"/>
    <lineage>
        <taxon>Eukaryota</taxon>
        <taxon>Fungi</taxon>
        <taxon>Dikarya</taxon>
        <taxon>Basidiomycota</taxon>
        <taxon>Agaricomycotina</taxon>
        <taxon>Agaricomycetes</taxon>
        <taxon>Thelephorales</taxon>
        <taxon>Thelephoraceae</taxon>
        <taxon>Thelephora</taxon>
    </lineage>
</organism>
<evidence type="ECO:0000313" key="1">
    <source>
        <dbReference type="EMBL" id="KAF9642197.1"/>
    </source>
</evidence>
<keyword evidence="2" id="KW-1185">Reference proteome</keyword>
<reference evidence="1" key="2">
    <citation type="journal article" date="2020" name="Nat. Commun.">
        <title>Large-scale genome sequencing of mycorrhizal fungi provides insights into the early evolution of symbiotic traits.</title>
        <authorList>
            <person name="Miyauchi S."/>
            <person name="Kiss E."/>
            <person name="Kuo A."/>
            <person name="Drula E."/>
            <person name="Kohler A."/>
            <person name="Sanchez-Garcia M."/>
            <person name="Morin E."/>
            <person name="Andreopoulos B."/>
            <person name="Barry K.W."/>
            <person name="Bonito G."/>
            <person name="Buee M."/>
            <person name="Carver A."/>
            <person name="Chen C."/>
            <person name="Cichocki N."/>
            <person name="Clum A."/>
            <person name="Culley D."/>
            <person name="Crous P.W."/>
            <person name="Fauchery L."/>
            <person name="Girlanda M."/>
            <person name="Hayes R.D."/>
            <person name="Keri Z."/>
            <person name="LaButti K."/>
            <person name="Lipzen A."/>
            <person name="Lombard V."/>
            <person name="Magnuson J."/>
            <person name="Maillard F."/>
            <person name="Murat C."/>
            <person name="Nolan M."/>
            <person name="Ohm R.A."/>
            <person name="Pangilinan J."/>
            <person name="Pereira M.F."/>
            <person name="Perotto S."/>
            <person name="Peter M."/>
            <person name="Pfister S."/>
            <person name="Riley R."/>
            <person name="Sitrit Y."/>
            <person name="Stielow J.B."/>
            <person name="Szollosi G."/>
            <person name="Zifcakova L."/>
            <person name="Stursova M."/>
            <person name="Spatafora J.W."/>
            <person name="Tedersoo L."/>
            <person name="Vaario L.M."/>
            <person name="Yamada A."/>
            <person name="Yan M."/>
            <person name="Wang P."/>
            <person name="Xu J."/>
            <person name="Bruns T."/>
            <person name="Baldrian P."/>
            <person name="Vilgalys R."/>
            <person name="Dunand C."/>
            <person name="Henrissat B."/>
            <person name="Grigoriev I.V."/>
            <person name="Hibbett D."/>
            <person name="Nagy L.G."/>
            <person name="Martin F.M."/>
        </authorList>
    </citation>
    <scope>NUCLEOTIDE SEQUENCE</scope>
    <source>
        <strain evidence="1">P2</strain>
    </source>
</reference>
<gene>
    <name evidence="1" type="ORF">BDM02DRAFT_3133251</name>
</gene>
<dbReference type="EMBL" id="MU118614">
    <property type="protein sequence ID" value="KAF9642197.1"/>
    <property type="molecule type" value="Genomic_DNA"/>
</dbReference>
<reference evidence="1" key="1">
    <citation type="submission" date="2019-10" db="EMBL/GenBank/DDBJ databases">
        <authorList>
            <consortium name="DOE Joint Genome Institute"/>
            <person name="Kuo A."/>
            <person name="Miyauchi S."/>
            <person name="Kiss E."/>
            <person name="Drula E."/>
            <person name="Kohler A."/>
            <person name="Sanchez-Garcia M."/>
            <person name="Andreopoulos B."/>
            <person name="Barry K.W."/>
            <person name="Bonito G."/>
            <person name="Buee M."/>
            <person name="Carver A."/>
            <person name="Chen C."/>
            <person name="Cichocki N."/>
            <person name="Clum A."/>
            <person name="Culley D."/>
            <person name="Crous P.W."/>
            <person name="Fauchery L."/>
            <person name="Girlanda M."/>
            <person name="Hayes R."/>
            <person name="Keri Z."/>
            <person name="Labutti K."/>
            <person name="Lipzen A."/>
            <person name="Lombard V."/>
            <person name="Magnuson J."/>
            <person name="Maillard F."/>
            <person name="Morin E."/>
            <person name="Murat C."/>
            <person name="Nolan M."/>
            <person name="Ohm R."/>
            <person name="Pangilinan J."/>
            <person name="Pereira M."/>
            <person name="Perotto S."/>
            <person name="Peter M."/>
            <person name="Riley R."/>
            <person name="Sitrit Y."/>
            <person name="Stielow B."/>
            <person name="Szollosi G."/>
            <person name="Zifcakova L."/>
            <person name="Stursova M."/>
            <person name="Spatafora J.W."/>
            <person name="Tedersoo L."/>
            <person name="Vaario L.-M."/>
            <person name="Yamada A."/>
            <person name="Yan M."/>
            <person name="Wang P."/>
            <person name="Xu J."/>
            <person name="Bruns T."/>
            <person name="Baldrian P."/>
            <person name="Vilgalys R."/>
            <person name="Henrissat B."/>
            <person name="Grigoriev I.V."/>
            <person name="Hibbett D."/>
            <person name="Nagy L.G."/>
            <person name="Martin F.M."/>
        </authorList>
    </citation>
    <scope>NUCLEOTIDE SEQUENCE</scope>
    <source>
        <strain evidence="1">P2</strain>
    </source>
</reference>